<protein>
    <recommendedName>
        <fullName evidence="3">Adenylate kinase</fullName>
    </recommendedName>
</protein>
<proteinExistence type="predicted"/>
<dbReference type="EMBL" id="CP031555">
    <property type="protein sequence ID" value="AXO15727.1"/>
    <property type="molecule type" value="Genomic_DNA"/>
</dbReference>
<sequence>MLVLKSKRTIVLSGISGIGKSTIISELNRTLVFEHLQASALIQKFFQSKQEQNYTSEQLRTGNIEENQIALSEALKALPSNKNYIFDSHTVIDTPDGLVAVEPTIFEPATPKHFIFLFEPPVIIQQRRERDHTRERPERSTEQITEYQNLALINCAMIATHFNVPMTVLSTSKISEIAELAQNYFTQSM</sequence>
<evidence type="ECO:0000313" key="2">
    <source>
        <dbReference type="Proteomes" id="UP000256971"/>
    </source>
</evidence>
<dbReference type="Proteomes" id="UP000256971">
    <property type="component" value="Chromosome"/>
</dbReference>
<accession>A0ABM6Y1D6</accession>
<evidence type="ECO:0000313" key="1">
    <source>
        <dbReference type="EMBL" id="AXO15727.1"/>
    </source>
</evidence>
<keyword evidence="2" id="KW-1185">Reference proteome</keyword>
<dbReference type="SUPFAM" id="SSF52540">
    <property type="entry name" value="P-loop containing nucleoside triphosphate hydrolases"/>
    <property type="match status" value="1"/>
</dbReference>
<evidence type="ECO:0008006" key="3">
    <source>
        <dbReference type="Google" id="ProtNLM"/>
    </source>
</evidence>
<name>A0ABM6Y1D6_9PROT</name>
<reference evidence="1 2" key="1">
    <citation type="submission" date="2018-08" db="EMBL/GenBank/DDBJ databases">
        <title>Complete genome sequence of type strain Thalassospira indica MCCC 1A01103T, isolated from isolated from deep seawater of the Indian Ocean.</title>
        <authorList>
            <person name="Liu Y."/>
        </authorList>
    </citation>
    <scope>NUCLEOTIDE SEQUENCE [LARGE SCALE GENOMIC DNA]</scope>
    <source>
        <strain evidence="1 2">PB8BT</strain>
    </source>
</reference>
<dbReference type="InterPro" id="IPR027417">
    <property type="entry name" value="P-loop_NTPase"/>
</dbReference>
<dbReference type="Gene3D" id="3.40.50.300">
    <property type="entry name" value="P-loop containing nucleotide triphosphate hydrolases"/>
    <property type="match status" value="1"/>
</dbReference>
<gene>
    <name evidence="1" type="ORF">DY252_16995</name>
</gene>
<dbReference type="Pfam" id="PF13207">
    <property type="entry name" value="AAA_17"/>
    <property type="match status" value="1"/>
</dbReference>
<organism evidence="1 2">
    <name type="scientific">Thalassospira indica</name>
    <dbReference type="NCBI Taxonomy" id="1891279"/>
    <lineage>
        <taxon>Bacteria</taxon>
        <taxon>Pseudomonadati</taxon>
        <taxon>Pseudomonadota</taxon>
        <taxon>Alphaproteobacteria</taxon>
        <taxon>Rhodospirillales</taxon>
        <taxon>Thalassospiraceae</taxon>
        <taxon>Thalassospira</taxon>
    </lineage>
</organism>